<dbReference type="Pfam" id="PF08279">
    <property type="entry name" value="HTH_11"/>
    <property type="match status" value="1"/>
</dbReference>
<dbReference type="InterPro" id="IPR036388">
    <property type="entry name" value="WH-like_DNA-bd_sf"/>
</dbReference>
<dbReference type="Gene3D" id="1.10.10.10">
    <property type="entry name" value="Winged helix-like DNA-binding domain superfamily/Winged helix DNA-binding domain"/>
    <property type="match status" value="1"/>
</dbReference>
<sequence length="347" mass="40359">MSRLVKLGRLQRIERILYQNPQGLTIQRLAELCDVSIRTIYRDIKDLEQIFEVPLTRENGRWKVVRTSYLPPVRFSLHEAMGLFLSYRLALRYMDKQNPDLEEAWSKIGSVMPEPISRFFPETLREIKNKPLDREYNRTVRTLTSAWAEGRRVRIQYLSSRRSTPKERLIEPYFMQPSGISHALYVIARDVEIDEIRTFKVQRIKDIELTDEKYEIPGDFDALEFLKNSWTIWSDEPVEVKVRFSPRVASAVKEAIWHPTQELKEEPDGSVIWTGRVSGILEISAWIRSWGAEAEVLEPKSLRESLVNDVQSLAKLYGLGLTESASKQEGQCTVEIQDTKNFAHETS</sequence>
<keyword evidence="5" id="KW-1185">Reference proteome</keyword>
<evidence type="ECO:0000259" key="3">
    <source>
        <dbReference type="Pfam" id="PF25583"/>
    </source>
</evidence>
<dbReference type="SUPFAM" id="SSF46785">
    <property type="entry name" value="Winged helix' DNA-binding domain"/>
    <property type="match status" value="1"/>
</dbReference>
<dbReference type="AlphaFoldDB" id="D1CEW4"/>
<dbReference type="PROSITE" id="PS52050">
    <property type="entry name" value="WYL"/>
    <property type="match status" value="1"/>
</dbReference>
<dbReference type="Pfam" id="PF13280">
    <property type="entry name" value="WYL"/>
    <property type="match status" value="1"/>
</dbReference>
<feature type="domain" description="WYL" evidence="2">
    <location>
        <begin position="139"/>
        <end position="208"/>
    </location>
</feature>
<dbReference type="RefSeq" id="WP_012874505.1">
    <property type="nucleotide sequence ID" value="NC_013525.1"/>
</dbReference>
<evidence type="ECO:0000259" key="2">
    <source>
        <dbReference type="Pfam" id="PF13280"/>
    </source>
</evidence>
<dbReference type="InterPro" id="IPR013196">
    <property type="entry name" value="HTH_11"/>
</dbReference>
<feature type="domain" description="WCX" evidence="3">
    <location>
        <begin position="236"/>
        <end position="313"/>
    </location>
</feature>
<evidence type="ECO:0000313" key="4">
    <source>
        <dbReference type="EMBL" id="ACZ41470.1"/>
    </source>
</evidence>
<dbReference type="InterPro" id="IPR051534">
    <property type="entry name" value="CBASS_pafABC_assoc_protein"/>
</dbReference>
<dbReference type="EMBL" id="CP001825">
    <property type="protein sequence ID" value="ACZ41470.1"/>
    <property type="molecule type" value="Genomic_DNA"/>
</dbReference>
<accession>D1CEW4</accession>
<evidence type="ECO:0000259" key="1">
    <source>
        <dbReference type="Pfam" id="PF08279"/>
    </source>
</evidence>
<organism evidence="4 5">
    <name type="scientific">Thermobaculum terrenum (strain ATCC BAA-798 / CCMEE 7001 / YNP1)</name>
    <dbReference type="NCBI Taxonomy" id="525904"/>
    <lineage>
        <taxon>Bacteria</taxon>
        <taxon>Bacillati</taxon>
        <taxon>Chloroflexota</taxon>
        <taxon>Chloroflexia</taxon>
        <taxon>Candidatus Thermobaculales</taxon>
        <taxon>Candidatus Thermobaculaceae</taxon>
        <taxon>Thermobaculum</taxon>
    </lineage>
</organism>
<dbReference type="eggNOG" id="COG2378">
    <property type="taxonomic scope" value="Bacteria"/>
</dbReference>
<dbReference type="Proteomes" id="UP000000323">
    <property type="component" value="Chromosome 1"/>
</dbReference>
<feature type="domain" description="Helix-turn-helix type 11" evidence="1">
    <location>
        <begin position="9"/>
        <end position="61"/>
    </location>
</feature>
<dbReference type="Pfam" id="PF25583">
    <property type="entry name" value="WCX"/>
    <property type="match status" value="1"/>
</dbReference>
<dbReference type="InterPro" id="IPR036390">
    <property type="entry name" value="WH_DNA-bd_sf"/>
</dbReference>
<evidence type="ECO:0000313" key="5">
    <source>
        <dbReference type="Proteomes" id="UP000000323"/>
    </source>
</evidence>
<dbReference type="InterPro" id="IPR026881">
    <property type="entry name" value="WYL_dom"/>
</dbReference>
<dbReference type="PANTHER" id="PTHR34580">
    <property type="match status" value="1"/>
</dbReference>
<dbReference type="PANTHER" id="PTHR34580:SF1">
    <property type="entry name" value="PROTEIN PAFC"/>
    <property type="match status" value="1"/>
</dbReference>
<dbReference type="STRING" id="525904.Tter_0552"/>
<dbReference type="HOGENOM" id="CLU_041141_4_0_0"/>
<gene>
    <name evidence="4" type="ordered locus">Tter_0552</name>
</gene>
<name>D1CEW4_THET1</name>
<dbReference type="InterPro" id="IPR057727">
    <property type="entry name" value="WCX_dom"/>
</dbReference>
<protein>
    <submittedName>
        <fullName evidence="4">Helix-turn-helix type 11 domain protein</fullName>
    </submittedName>
</protein>
<dbReference type="KEGG" id="ttr:Tter_0552"/>
<proteinExistence type="predicted"/>
<reference evidence="5" key="1">
    <citation type="journal article" date="2010" name="Stand. Genomic Sci.">
        <title>Complete genome sequence of 'Thermobaculum terrenum' type strain (YNP1).</title>
        <authorList>
            <person name="Kiss H."/>
            <person name="Cleland D."/>
            <person name="Lapidus A."/>
            <person name="Lucas S."/>
            <person name="Glavina Del Rio T."/>
            <person name="Nolan M."/>
            <person name="Tice H."/>
            <person name="Han C."/>
            <person name="Goodwin L."/>
            <person name="Pitluck S."/>
            <person name="Liolios K."/>
            <person name="Ivanova N."/>
            <person name="Mavromatis K."/>
            <person name="Ovchinnikova G."/>
            <person name="Pati A."/>
            <person name="Chen A."/>
            <person name="Palaniappan K."/>
            <person name="Land M."/>
            <person name="Hauser L."/>
            <person name="Chang Y."/>
            <person name="Jeffries C."/>
            <person name="Lu M."/>
            <person name="Brettin T."/>
            <person name="Detter J."/>
            <person name="Goker M."/>
            <person name="Tindall B."/>
            <person name="Beck B."/>
            <person name="McDermott T."/>
            <person name="Woyke T."/>
            <person name="Bristow J."/>
            <person name="Eisen J."/>
            <person name="Markowitz V."/>
            <person name="Hugenholtz P."/>
            <person name="Kyrpides N."/>
            <person name="Klenk H."/>
            <person name="Cheng J."/>
        </authorList>
    </citation>
    <scope>NUCLEOTIDE SEQUENCE [LARGE SCALE GENOMIC DNA]</scope>
    <source>
        <strain evidence="5">ATCC BAA-798 / YNP1</strain>
    </source>
</reference>